<dbReference type="EMBL" id="PFTV01000073">
    <property type="protein sequence ID" value="PJB57262.1"/>
    <property type="molecule type" value="Genomic_DNA"/>
</dbReference>
<reference evidence="17 18" key="3">
    <citation type="submission" date="2017-09" db="EMBL/GenBank/DDBJ databases">
        <title>Depth-based differentiation of microbial function through sediment-hosted aquifers and enrichment of novel symbionts in the deep terrestrial subsurface.</title>
        <authorList>
            <person name="Probst A.J."/>
            <person name="Ladd B."/>
            <person name="Jarett J.K."/>
            <person name="Geller-Mcgrath D.E."/>
            <person name="Sieber C.M."/>
            <person name="Emerson J.B."/>
            <person name="Anantharaman K."/>
            <person name="Thomas B.C."/>
            <person name="Malmstrom R."/>
            <person name="Stieglmeier M."/>
            <person name="Klingl A."/>
            <person name="Woyke T."/>
            <person name="Ryan C.M."/>
            <person name="Banfield J.F."/>
        </authorList>
    </citation>
    <scope>NUCLEOTIDE SEQUENCE [LARGE SCALE GENOMIC DNA]</scope>
    <source>
        <strain evidence="14">CG_4_10_14_3_um_filter_34_13</strain>
        <strain evidence="15">CG_4_9_14_3_um_filter_33_16</strain>
    </source>
</reference>
<evidence type="ECO:0000256" key="11">
    <source>
        <dbReference type="RuleBase" id="RU003781"/>
    </source>
</evidence>
<dbReference type="InterPro" id="IPR020922">
    <property type="entry name" value="dITP/XTP_pyrophosphatase"/>
</dbReference>
<protein>
    <recommendedName>
        <fullName evidence="10">dITP/XTP pyrophosphatase</fullName>
        <ecNumber evidence="10">3.6.1.66</ecNumber>
    </recommendedName>
    <alternativeName>
        <fullName evidence="10">Non-canonical purine NTP pyrophosphatase</fullName>
    </alternativeName>
    <alternativeName>
        <fullName evidence="10">Non-standard purine NTP pyrophosphatase</fullName>
    </alternativeName>
    <alternativeName>
        <fullName evidence="10">Nucleoside-triphosphate diphosphatase</fullName>
    </alternativeName>
    <alternativeName>
        <fullName evidence="10">Nucleoside-triphosphate pyrophosphatase</fullName>
        <shortName evidence="10">NTPase</shortName>
    </alternativeName>
</protein>
<evidence type="ECO:0000256" key="9">
    <source>
        <dbReference type="ARBA" id="ARBA00052017"/>
    </source>
</evidence>
<dbReference type="FunFam" id="3.90.950.10:FF:000001">
    <property type="entry name" value="dITP/XTP pyrophosphatase"/>
    <property type="match status" value="1"/>
</dbReference>
<dbReference type="STRING" id="1805029.AUK42_04540"/>
<gene>
    <name evidence="12" type="ORF">AUK42_04540</name>
    <name evidence="15" type="ORF">CO097_02855</name>
    <name evidence="14" type="ORF">COZ07_01070</name>
    <name evidence="13" type="ORF">COZ58_05905</name>
</gene>
<reference evidence="12 16" key="1">
    <citation type="journal article" date="2016" name="Environ. Microbiol.">
        <title>Genomic resolution of a cold subsurface aquifer community provides metabolic insights for novel microbes adapted to high CO concentrations.</title>
        <authorList>
            <person name="Probst A.J."/>
            <person name="Castelle C.J."/>
            <person name="Singh A."/>
            <person name="Brown C.T."/>
            <person name="Anantharaman K."/>
            <person name="Sharon I."/>
            <person name="Hug L.A."/>
            <person name="Burstein D."/>
            <person name="Emerson J.B."/>
            <person name="Thomas B.C."/>
            <person name="Banfield J.F."/>
        </authorList>
    </citation>
    <scope>NUCLEOTIDE SEQUENCE [LARGE SCALE GENOMIC DNA]</scope>
    <source>
        <strain evidence="12">CG2_30_33_13</strain>
    </source>
</reference>
<evidence type="ECO:0000256" key="3">
    <source>
        <dbReference type="ARBA" id="ARBA00022723"/>
    </source>
</evidence>
<evidence type="ECO:0000313" key="17">
    <source>
        <dbReference type="Proteomes" id="UP000228560"/>
    </source>
</evidence>
<dbReference type="SUPFAM" id="SSF52972">
    <property type="entry name" value="ITPase-like"/>
    <property type="match status" value="1"/>
</dbReference>
<dbReference type="GO" id="GO:0036222">
    <property type="term" value="F:XTP diphosphatase activity"/>
    <property type="evidence" value="ECO:0007669"/>
    <property type="project" value="UniProtKB-UniRule"/>
</dbReference>
<dbReference type="GO" id="GO:0017111">
    <property type="term" value="F:ribonucleoside triphosphate phosphatase activity"/>
    <property type="evidence" value="ECO:0007669"/>
    <property type="project" value="InterPro"/>
</dbReference>
<dbReference type="CDD" id="cd00515">
    <property type="entry name" value="HAM1"/>
    <property type="match status" value="1"/>
</dbReference>
<dbReference type="HAMAP" id="MF_01405">
    <property type="entry name" value="Non_canon_purine_NTPase"/>
    <property type="match status" value="1"/>
</dbReference>
<evidence type="ECO:0000256" key="2">
    <source>
        <dbReference type="ARBA" id="ARBA00011738"/>
    </source>
</evidence>
<sequence length="197" mass="22423">MLEIIIATKNLGKVKEIKDILDNSNIKILTKKDFPQLPKIDEDGKTFQENALKKAGKISEYTGKVCLADDSGLEIDYLEGKPGIYSSRWGNNDEERINKVLNLLENVPENKRKAKFVCVLVLAFPDGRKYMVKEECPGKISFIPRGKYGFGYDPIFLIPEYNQTFAELGDKIKNQISHRGKALRRMIKIINELVVSE</sequence>
<keyword evidence="7 10" id="KW-0546">Nucleotide metabolism</keyword>
<feature type="binding site" evidence="10">
    <location>
        <begin position="150"/>
        <end position="153"/>
    </location>
    <ligand>
        <name>substrate</name>
    </ligand>
</feature>
<comment type="catalytic activity">
    <reaction evidence="10">
        <text>ITP + H2O = IMP + diphosphate + H(+)</text>
        <dbReference type="Rhea" id="RHEA:29399"/>
        <dbReference type="ChEBI" id="CHEBI:15377"/>
        <dbReference type="ChEBI" id="CHEBI:15378"/>
        <dbReference type="ChEBI" id="CHEBI:33019"/>
        <dbReference type="ChEBI" id="CHEBI:58053"/>
        <dbReference type="ChEBI" id="CHEBI:61402"/>
        <dbReference type="EC" id="3.6.1.66"/>
    </reaction>
</comment>
<evidence type="ECO:0000313" key="18">
    <source>
        <dbReference type="Proteomes" id="UP000230646"/>
    </source>
</evidence>
<dbReference type="Proteomes" id="UP000231493">
    <property type="component" value="Unassembled WGS sequence"/>
</dbReference>
<comment type="catalytic activity">
    <reaction evidence="8 10">
        <text>dITP + H2O = dIMP + diphosphate + H(+)</text>
        <dbReference type="Rhea" id="RHEA:28342"/>
        <dbReference type="ChEBI" id="CHEBI:15377"/>
        <dbReference type="ChEBI" id="CHEBI:15378"/>
        <dbReference type="ChEBI" id="CHEBI:33019"/>
        <dbReference type="ChEBI" id="CHEBI:61194"/>
        <dbReference type="ChEBI" id="CHEBI:61382"/>
        <dbReference type="EC" id="3.6.1.66"/>
    </reaction>
</comment>
<evidence type="ECO:0000256" key="6">
    <source>
        <dbReference type="ARBA" id="ARBA00022842"/>
    </source>
</evidence>
<keyword evidence="6 10" id="KW-0460">Magnesium</keyword>
<dbReference type="EMBL" id="PFKO01000033">
    <property type="protein sequence ID" value="PIY33743.1"/>
    <property type="molecule type" value="Genomic_DNA"/>
</dbReference>
<feature type="binding site" evidence="10">
    <location>
        <begin position="8"/>
        <end position="13"/>
    </location>
    <ligand>
        <name>substrate</name>
    </ligand>
</feature>
<feature type="active site" description="Proton acceptor" evidence="10">
    <location>
        <position position="70"/>
    </location>
</feature>
<dbReference type="Proteomes" id="UP000182763">
    <property type="component" value="Unassembled WGS sequence"/>
</dbReference>
<evidence type="ECO:0000313" key="13">
    <source>
        <dbReference type="EMBL" id="PIX33866.1"/>
    </source>
</evidence>
<dbReference type="PANTHER" id="PTHR11067:SF9">
    <property type="entry name" value="INOSINE TRIPHOSPHATE PYROPHOSPHATASE"/>
    <property type="match status" value="1"/>
</dbReference>
<accession>A0A2M7PSY1</accession>
<evidence type="ECO:0000313" key="14">
    <source>
        <dbReference type="EMBL" id="PIY33743.1"/>
    </source>
</evidence>
<comment type="cofactor">
    <cofactor evidence="10">
        <name>Mg(2+)</name>
        <dbReference type="ChEBI" id="CHEBI:18420"/>
    </cofactor>
    <text evidence="10">Binds 1 Mg(2+) ion per subunit.</text>
</comment>
<organism evidence="12 16">
    <name type="scientific">Candidatus Infernicultor aquiphilus</name>
    <dbReference type="NCBI Taxonomy" id="1805029"/>
    <lineage>
        <taxon>Bacteria</taxon>
        <taxon>Pseudomonadati</taxon>
        <taxon>Atribacterota</taxon>
        <taxon>Candidatus Phoenicimicrobiia</taxon>
        <taxon>Candidatus Pheonicimicrobiales</taxon>
        <taxon>Candidatus Phoenicimicrobiaceae</taxon>
        <taxon>Candidatus Infernicultor</taxon>
    </lineage>
</organism>
<feature type="binding site" evidence="10">
    <location>
        <position position="41"/>
    </location>
    <ligand>
        <name>Mg(2+)</name>
        <dbReference type="ChEBI" id="CHEBI:18420"/>
    </ligand>
</feature>
<evidence type="ECO:0000256" key="4">
    <source>
        <dbReference type="ARBA" id="ARBA00022741"/>
    </source>
</evidence>
<reference evidence="13" key="2">
    <citation type="submission" date="2017-09" db="EMBL/GenBank/DDBJ databases">
        <title>Depth-based differentiation of microbial function through sediment-hosted aquifers and enrichment of novel symbionts in the deep terrestrial subsurface.</title>
        <authorList>
            <person name="Probst A.J."/>
            <person name="Ladd B."/>
            <person name="Jarett J.K."/>
            <person name="Geller-Mcgrath D.E."/>
            <person name="Sieber C.M.K."/>
            <person name="Emerson J.B."/>
            <person name="Anantharaman K."/>
            <person name="Thomas B.C."/>
            <person name="Malmstrom R."/>
            <person name="Stieglmeier M."/>
            <person name="Klingl A."/>
            <person name="Woyke T."/>
            <person name="Ryan C.M."/>
            <person name="Banfield J.F."/>
        </authorList>
    </citation>
    <scope>NUCLEOTIDE SEQUENCE</scope>
    <source>
        <strain evidence="13">CG_4_8_14_3_um_filter_34_18</strain>
    </source>
</reference>
<accession>A0A2M8CDY0</accession>
<dbReference type="GO" id="GO:0046872">
    <property type="term" value="F:metal ion binding"/>
    <property type="evidence" value="ECO:0007669"/>
    <property type="project" value="UniProtKB-KW"/>
</dbReference>
<evidence type="ECO:0000256" key="10">
    <source>
        <dbReference type="HAMAP-Rule" id="MF_01405"/>
    </source>
</evidence>
<dbReference type="GO" id="GO:0009117">
    <property type="term" value="P:nucleotide metabolic process"/>
    <property type="evidence" value="ECO:0007669"/>
    <property type="project" value="UniProtKB-KW"/>
</dbReference>
<dbReference type="EMBL" id="PFIP01000124">
    <property type="protein sequence ID" value="PIX33866.1"/>
    <property type="molecule type" value="Genomic_DNA"/>
</dbReference>
<feature type="binding site" evidence="10">
    <location>
        <begin position="178"/>
        <end position="179"/>
    </location>
    <ligand>
        <name>substrate</name>
    </ligand>
</feature>
<comment type="catalytic activity">
    <reaction evidence="9 10">
        <text>XTP + H2O = XMP + diphosphate + H(+)</text>
        <dbReference type="Rhea" id="RHEA:28610"/>
        <dbReference type="ChEBI" id="CHEBI:15377"/>
        <dbReference type="ChEBI" id="CHEBI:15378"/>
        <dbReference type="ChEBI" id="CHEBI:33019"/>
        <dbReference type="ChEBI" id="CHEBI:57464"/>
        <dbReference type="ChEBI" id="CHEBI:61314"/>
        <dbReference type="EC" id="3.6.1.66"/>
    </reaction>
</comment>
<dbReference type="GO" id="GO:0000166">
    <property type="term" value="F:nucleotide binding"/>
    <property type="evidence" value="ECO:0007669"/>
    <property type="project" value="UniProtKB-KW"/>
</dbReference>
<dbReference type="EMBL" id="MNYY01000092">
    <property type="protein sequence ID" value="OIP70064.1"/>
    <property type="molecule type" value="Genomic_DNA"/>
</dbReference>
<dbReference type="PANTHER" id="PTHR11067">
    <property type="entry name" value="INOSINE TRIPHOSPHATE PYROPHOSPHATASE/HAM1 PROTEIN"/>
    <property type="match status" value="1"/>
</dbReference>
<comment type="subunit">
    <text evidence="2 10">Homodimer.</text>
</comment>
<dbReference type="AlphaFoldDB" id="A0A1J5GST8"/>
<comment type="caution">
    <text evidence="12">The sequence shown here is derived from an EMBL/GenBank/DDBJ whole genome shotgun (WGS) entry which is preliminary data.</text>
</comment>
<evidence type="ECO:0000313" key="16">
    <source>
        <dbReference type="Proteomes" id="UP000182763"/>
    </source>
</evidence>
<feature type="binding site" evidence="10">
    <location>
        <position position="70"/>
    </location>
    <ligand>
        <name>Mg(2+)</name>
        <dbReference type="ChEBI" id="CHEBI:18420"/>
    </ligand>
</feature>
<accession>A0A1J5GST8</accession>
<evidence type="ECO:0000256" key="7">
    <source>
        <dbReference type="ARBA" id="ARBA00023080"/>
    </source>
</evidence>
<accession>A0A2M7K6W4</accession>
<dbReference type="NCBIfam" id="NF011397">
    <property type="entry name" value="PRK14822.1"/>
    <property type="match status" value="1"/>
</dbReference>
<dbReference type="NCBIfam" id="TIGR00042">
    <property type="entry name" value="RdgB/HAM1 family non-canonical purine NTP pyrophosphatase"/>
    <property type="match status" value="1"/>
</dbReference>
<name>A0A1J5GST8_9BACT</name>
<dbReference type="InterPro" id="IPR002637">
    <property type="entry name" value="RdgB/HAM1"/>
</dbReference>
<dbReference type="Proteomes" id="UP000230646">
    <property type="component" value="Unassembled WGS sequence"/>
</dbReference>
<evidence type="ECO:0000313" key="12">
    <source>
        <dbReference type="EMBL" id="OIP70064.1"/>
    </source>
</evidence>
<comment type="function">
    <text evidence="10">Pyrophosphatase that catalyzes the hydrolysis of nucleoside triphosphates to their monophosphate derivatives, with a high preference for the non-canonical purine nucleotides XTP (xanthosine triphosphate), dITP (deoxyinosine triphosphate) and ITP. Seems to function as a house-cleaning enzyme that removes non-canonical purine nucleotides from the nucleotide pool, thus preventing their incorporation into DNA/RNA and avoiding chromosomal lesions.</text>
</comment>
<comment type="similarity">
    <text evidence="1 10 11">Belongs to the HAM1 NTPase family.</text>
</comment>
<evidence type="ECO:0000256" key="8">
    <source>
        <dbReference type="ARBA" id="ARBA00051875"/>
    </source>
</evidence>
<proteinExistence type="inferred from homology"/>
<dbReference type="GO" id="GO:0009146">
    <property type="term" value="P:purine nucleoside triphosphate catabolic process"/>
    <property type="evidence" value="ECO:0007669"/>
    <property type="project" value="UniProtKB-UniRule"/>
</dbReference>
<dbReference type="GO" id="GO:0036220">
    <property type="term" value="F:ITP diphosphatase activity"/>
    <property type="evidence" value="ECO:0007669"/>
    <property type="project" value="UniProtKB-UniRule"/>
</dbReference>
<feature type="binding site" evidence="10">
    <location>
        <position position="173"/>
    </location>
    <ligand>
        <name>substrate</name>
    </ligand>
</feature>
<dbReference type="EC" id="3.6.1.66" evidence="10"/>
<feature type="binding site" evidence="10">
    <location>
        <position position="71"/>
    </location>
    <ligand>
        <name>substrate</name>
    </ligand>
</feature>
<evidence type="ECO:0000313" key="15">
    <source>
        <dbReference type="EMBL" id="PJB57262.1"/>
    </source>
</evidence>
<dbReference type="GO" id="GO:0035870">
    <property type="term" value="F:dITP diphosphatase activity"/>
    <property type="evidence" value="ECO:0007669"/>
    <property type="project" value="UniProtKB-UniRule"/>
</dbReference>
<dbReference type="Gene3D" id="3.90.950.10">
    <property type="match status" value="1"/>
</dbReference>
<keyword evidence="3 10" id="KW-0479">Metal-binding</keyword>
<dbReference type="Pfam" id="PF01725">
    <property type="entry name" value="Ham1p_like"/>
    <property type="match status" value="1"/>
</dbReference>
<dbReference type="RefSeq" id="WP_406606756.1">
    <property type="nucleotide sequence ID" value="NZ_PFKO01000033.1"/>
</dbReference>
<evidence type="ECO:0000256" key="1">
    <source>
        <dbReference type="ARBA" id="ARBA00008023"/>
    </source>
</evidence>
<keyword evidence="5 10" id="KW-0378">Hydrolase</keyword>
<evidence type="ECO:0000256" key="5">
    <source>
        <dbReference type="ARBA" id="ARBA00022801"/>
    </source>
</evidence>
<dbReference type="InterPro" id="IPR029001">
    <property type="entry name" value="ITPase-like_fam"/>
</dbReference>
<dbReference type="GO" id="GO:0005829">
    <property type="term" value="C:cytosol"/>
    <property type="evidence" value="ECO:0007669"/>
    <property type="project" value="TreeGrafter"/>
</dbReference>
<dbReference type="Proteomes" id="UP000228560">
    <property type="component" value="Unassembled WGS sequence"/>
</dbReference>
<keyword evidence="4 10" id="KW-0547">Nucleotide-binding</keyword>